<evidence type="ECO:0000256" key="1">
    <source>
        <dbReference type="ARBA" id="ARBA00022553"/>
    </source>
</evidence>
<keyword evidence="5" id="KW-1185">Reference proteome</keyword>
<evidence type="ECO:0000313" key="4">
    <source>
        <dbReference type="EMBL" id="MCG2576578.1"/>
    </source>
</evidence>
<gene>
    <name evidence="4" type="ORF">LZ012_06160</name>
</gene>
<dbReference type="SUPFAM" id="SSF50249">
    <property type="entry name" value="Nucleic acid-binding proteins"/>
    <property type="match status" value="1"/>
</dbReference>
<sequence>MRHQGRITQWKDEQGYGFITPNGGGEGVFLHIKAFRGRRERPVGDEIVTYELARDPKGRLQAAAVEFVRGTGRRNARPADGPSSWPTLASGLFIAFLIAAALAGKLPLPVLGLYAGASGVAFIAYWMDKSAARAGRWRTPESTLHLLSLIGGWPGALLAQRRLRHKSAKLSFQIAFWATALLNCGALGLLLNPTGVRALRSALAIA</sequence>
<keyword evidence="2" id="KW-0812">Transmembrane</keyword>
<evidence type="ECO:0000256" key="2">
    <source>
        <dbReference type="SAM" id="Phobius"/>
    </source>
</evidence>
<feature type="transmembrane region" description="Helical" evidence="2">
    <location>
        <begin position="108"/>
        <end position="127"/>
    </location>
</feature>
<reference evidence="4" key="1">
    <citation type="submission" date="2022-01" db="EMBL/GenBank/DDBJ databases">
        <authorList>
            <person name="Jo J.-H."/>
            <person name="Im W.-T."/>
        </authorList>
    </citation>
    <scope>NUCLEOTIDE SEQUENCE</scope>
    <source>
        <strain evidence="4">XY25</strain>
    </source>
</reference>
<dbReference type="PANTHER" id="PTHR12962:SF1">
    <property type="entry name" value="COLD SHOCK DOMAIN-CONTAINING PROTEIN CG9705"/>
    <property type="match status" value="1"/>
</dbReference>
<name>A0ABS9K0A9_9RHOO</name>
<dbReference type="SMART" id="SM00357">
    <property type="entry name" value="CSP"/>
    <property type="match status" value="1"/>
</dbReference>
<dbReference type="PANTHER" id="PTHR12962">
    <property type="entry name" value="CALCIUM-REGULATED HEAT STABLE PROTEIN CRHSP-24-RELATED"/>
    <property type="match status" value="1"/>
</dbReference>
<dbReference type="Gene3D" id="2.40.50.140">
    <property type="entry name" value="Nucleic acid-binding proteins"/>
    <property type="match status" value="1"/>
</dbReference>
<evidence type="ECO:0000313" key="5">
    <source>
        <dbReference type="Proteomes" id="UP001165384"/>
    </source>
</evidence>
<dbReference type="RefSeq" id="WP_275708661.1">
    <property type="nucleotide sequence ID" value="NZ_JAKLTN010000001.1"/>
</dbReference>
<keyword evidence="2" id="KW-0472">Membrane</keyword>
<feature type="domain" description="CSD" evidence="3">
    <location>
        <begin position="2"/>
        <end position="67"/>
    </location>
</feature>
<keyword evidence="2" id="KW-1133">Transmembrane helix</keyword>
<dbReference type="PROSITE" id="PS51857">
    <property type="entry name" value="CSD_2"/>
    <property type="match status" value="1"/>
</dbReference>
<comment type="caution">
    <text evidence="4">The sequence shown here is derived from an EMBL/GenBank/DDBJ whole genome shotgun (WGS) entry which is preliminary data.</text>
</comment>
<feature type="transmembrane region" description="Helical" evidence="2">
    <location>
        <begin position="83"/>
        <end position="102"/>
    </location>
</feature>
<proteinExistence type="predicted"/>
<feature type="transmembrane region" description="Helical" evidence="2">
    <location>
        <begin position="170"/>
        <end position="191"/>
    </location>
</feature>
<dbReference type="InterPro" id="IPR011129">
    <property type="entry name" value="CSD"/>
</dbReference>
<dbReference type="EMBL" id="JAKLTN010000001">
    <property type="protein sequence ID" value="MCG2576578.1"/>
    <property type="molecule type" value="Genomic_DNA"/>
</dbReference>
<dbReference type="InterPro" id="IPR010718">
    <property type="entry name" value="DUF1294"/>
</dbReference>
<evidence type="ECO:0000259" key="3">
    <source>
        <dbReference type="PROSITE" id="PS51857"/>
    </source>
</evidence>
<dbReference type="InterPro" id="IPR012340">
    <property type="entry name" value="NA-bd_OB-fold"/>
</dbReference>
<organism evidence="4 5">
    <name type="scientific">Dechloromonas hankyongensis</name>
    <dbReference type="NCBI Taxonomy" id="2908002"/>
    <lineage>
        <taxon>Bacteria</taxon>
        <taxon>Pseudomonadati</taxon>
        <taxon>Pseudomonadota</taxon>
        <taxon>Betaproteobacteria</taxon>
        <taxon>Rhodocyclales</taxon>
        <taxon>Azonexaceae</taxon>
        <taxon>Dechloromonas</taxon>
    </lineage>
</organism>
<dbReference type="Pfam" id="PF00313">
    <property type="entry name" value="CSD"/>
    <property type="match status" value="1"/>
</dbReference>
<protein>
    <submittedName>
        <fullName evidence="4">DUF1294 domain-containing protein</fullName>
    </submittedName>
</protein>
<dbReference type="InterPro" id="IPR052069">
    <property type="entry name" value="Ca-reg_mRNA-binding_domain"/>
</dbReference>
<keyword evidence="1" id="KW-0597">Phosphoprotein</keyword>
<dbReference type="Proteomes" id="UP001165384">
    <property type="component" value="Unassembled WGS sequence"/>
</dbReference>
<accession>A0ABS9K0A9</accession>
<dbReference type="Pfam" id="PF06961">
    <property type="entry name" value="DUF1294"/>
    <property type="match status" value="1"/>
</dbReference>
<dbReference type="InterPro" id="IPR002059">
    <property type="entry name" value="CSP_DNA-bd"/>
</dbReference>